<dbReference type="SUPFAM" id="SSF51905">
    <property type="entry name" value="FAD/NAD(P)-binding domain"/>
    <property type="match status" value="1"/>
</dbReference>
<gene>
    <name evidence="2" type="ORF">MKK62_00680</name>
</gene>
<organism evidence="2 3">
    <name type="scientific">Mycobacterium paraterrae</name>
    <dbReference type="NCBI Taxonomy" id="577492"/>
    <lineage>
        <taxon>Bacteria</taxon>
        <taxon>Bacillati</taxon>
        <taxon>Actinomycetota</taxon>
        <taxon>Actinomycetes</taxon>
        <taxon>Mycobacteriales</taxon>
        <taxon>Mycobacteriaceae</taxon>
        <taxon>Mycobacterium</taxon>
    </lineage>
</organism>
<dbReference type="InterPro" id="IPR036188">
    <property type="entry name" value="FAD/NAD-bd_sf"/>
</dbReference>
<evidence type="ECO:0000313" key="3">
    <source>
        <dbReference type="Proteomes" id="UP001055336"/>
    </source>
</evidence>
<dbReference type="EMBL" id="CP092488">
    <property type="protein sequence ID" value="UMB69919.1"/>
    <property type="molecule type" value="Genomic_DNA"/>
</dbReference>
<sequence>MVAQDPGPPGAHLTLPARPIEVAIVGLGSWGLCVMERTVDRARRTGKPVRLHVIEPAQLGGGVYSAEQPDYLILNNACGQLSLYAAPDGDDPPPYAVGLHQWAMVSGYRWVGHECRIGAGGDPVRPTDYLPRRLMGEYLVWFYDSLVDYAPPNLEIVRHYAAAVDISPALGGREAVLLDNDLTLTVDHVVLTSGHTFNDEPVADGVHYRRAYPIESLEQSVPPGSSVAVAGMGLVGFDVLTALTIGRGGTFERRGDDRLRYVPSGREPAIVLYSRSGAPYCAKSASGIDPYGQYQPVVCTADEFAALTHPGESGARRHVDFRSELLPLLFAEMQARYYLQAALLADGEAEAAEVRLALRQGWLDGHYEKVIDALEPHYGRFDPAAHLFAGSDRTFTSSIDYQAQTYEMIETDLAEALHPGGSPVKAAQEVLRILRDQLRSVIEFGGLSVDSYIEFQAGVRGRINRLEAGVPPMRSQQLLALLDAGVVRIPVGPNPDVDANRDGIRLRSTAFDEPAEVAVDAVIRGYLDMPSLARSGSPLLKRLYAKGRLTQFSYGDTPVGSVAINEQFHPYDSEGRLQANLSVLGVLTEGVRYFTHYLPSPRSRLRAVYDAQDCIEAVIG</sequence>
<proteinExistence type="predicted"/>
<name>A0ABY3VQZ0_9MYCO</name>
<dbReference type="RefSeq" id="WP_240261649.1">
    <property type="nucleotide sequence ID" value="NZ_CP092488.2"/>
</dbReference>
<dbReference type="PANTHER" id="PTHR40254:SF1">
    <property type="entry name" value="BLR0577 PROTEIN"/>
    <property type="match status" value="1"/>
</dbReference>
<dbReference type="Pfam" id="PF13454">
    <property type="entry name" value="NAD_binding_9"/>
    <property type="match status" value="1"/>
</dbReference>
<reference evidence="2" key="1">
    <citation type="submission" date="2022-08" db="EMBL/GenBank/DDBJ databases">
        <title>Whole genome sequencing of non-tuberculosis mycobacteria type-strains.</title>
        <authorList>
            <person name="Igarashi Y."/>
            <person name="Osugi A."/>
            <person name="Mitarai S."/>
        </authorList>
    </citation>
    <scope>NUCLEOTIDE SEQUENCE</scope>
    <source>
        <strain evidence="2">DSM 45127</strain>
    </source>
</reference>
<evidence type="ECO:0000313" key="2">
    <source>
        <dbReference type="EMBL" id="UMB69919.1"/>
    </source>
</evidence>
<protein>
    <submittedName>
        <fullName evidence="2">FAD/NAD(P)-binding protein</fullName>
    </submittedName>
</protein>
<evidence type="ECO:0000259" key="1">
    <source>
        <dbReference type="Pfam" id="PF13454"/>
    </source>
</evidence>
<dbReference type="PANTHER" id="PTHR40254">
    <property type="entry name" value="BLR0577 PROTEIN"/>
    <property type="match status" value="1"/>
</dbReference>
<keyword evidence="3" id="KW-1185">Reference proteome</keyword>
<feature type="domain" description="FAD-dependent urate hydroxylase HpyO/Asp monooxygenase CreE-like FAD/NAD(P)-binding" evidence="1">
    <location>
        <begin position="23"/>
        <end position="195"/>
    </location>
</feature>
<dbReference type="InterPro" id="IPR038732">
    <property type="entry name" value="HpyO/CreE_NAD-binding"/>
</dbReference>
<accession>A0ABY3VQZ0</accession>
<dbReference type="Proteomes" id="UP001055336">
    <property type="component" value="Chromosome"/>
</dbReference>
<dbReference type="InterPro" id="IPR052189">
    <property type="entry name" value="L-asp_N-monooxygenase_NS-form"/>
</dbReference>